<comment type="caution">
    <text evidence="2">The sequence shown here is derived from an EMBL/GenBank/DDBJ whole genome shotgun (WGS) entry which is preliminary data.</text>
</comment>
<organism evidence="2 3">
    <name type="scientific">Flagellimonas yonaguniensis</name>
    <dbReference type="NCBI Taxonomy" id="3031325"/>
    <lineage>
        <taxon>Bacteria</taxon>
        <taxon>Pseudomonadati</taxon>
        <taxon>Bacteroidota</taxon>
        <taxon>Flavobacteriia</taxon>
        <taxon>Flavobacteriales</taxon>
        <taxon>Flavobacteriaceae</taxon>
        <taxon>Flagellimonas</taxon>
    </lineage>
</organism>
<evidence type="ECO:0008006" key="4">
    <source>
        <dbReference type="Google" id="ProtNLM"/>
    </source>
</evidence>
<reference evidence="2 3" key="1">
    <citation type="submission" date="2023-03" db="EMBL/GenBank/DDBJ databases">
        <title>Muricauda XX sp. nov. and Muricauda XXX sp. nov., two novel species isolated from Okinawa Trough.</title>
        <authorList>
            <person name="Cao W."/>
            <person name="Deng X."/>
        </authorList>
    </citation>
    <scope>NUCLEOTIDE SEQUENCE [LARGE SCALE GENOMIC DNA]</scope>
    <source>
        <strain evidence="2 3">334s03</strain>
    </source>
</reference>
<dbReference type="EMBL" id="JARFVB010000015">
    <property type="protein sequence ID" value="MDF0717853.1"/>
    <property type="molecule type" value="Genomic_DNA"/>
</dbReference>
<evidence type="ECO:0000256" key="1">
    <source>
        <dbReference type="SAM" id="Phobius"/>
    </source>
</evidence>
<proteinExistence type="predicted"/>
<keyword evidence="3" id="KW-1185">Reference proteome</keyword>
<dbReference type="RefSeq" id="WP_275616981.1">
    <property type="nucleotide sequence ID" value="NZ_JARFVB010000015.1"/>
</dbReference>
<accession>A0ABT5Y3D6</accession>
<gene>
    <name evidence="2" type="ORF">PY092_16940</name>
</gene>
<feature type="transmembrane region" description="Helical" evidence="1">
    <location>
        <begin position="35"/>
        <end position="52"/>
    </location>
</feature>
<sequence>MKKLNTRQKVVFSMGILGVLIGVYGRFNAWEYMGYFPFFYSGSTLMWIAFLPQRKTCDNPFKRKVAQKS</sequence>
<dbReference type="Proteomes" id="UP001221366">
    <property type="component" value="Unassembled WGS sequence"/>
</dbReference>
<keyword evidence="1" id="KW-1133">Transmembrane helix</keyword>
<name>A0ABT5Y3D6_9FLAO</name>
<evidence type="ECO:0000313" key="2">
    <source>
        <dbReference type="EMBL" id="MDF0717853.1"/>
    </source>
</evidence>
<evidence type="ECO:0000313" key="3">
    <source>
        <dbReference type="Proteomes" id="UP001221366"/>
    </source>
</evidence>
<keyword evidence="1" id="KW-0472">Membrane</keyword>
<keyword evidence="1" id="KW-0812">Transmembrane</keyword>
<protein>
    <recommendedName>
        <fullName evidence="4">DUF3098 domain-containing protein</fullName>
    </recommendedName>
</protein>